<gene>
    <name evidence="2" type="ORF">PXEA_LOCUS14058</name>
</gene>
<sequence length="250" mass="27873">MSGIFLLLPAPQHNVILIHQSGALQRYSPTNPDSNGVHLLPLSVATTPPTPSSNQHHNFMLAFLTLPPSFHRNTYPELSRLSVLPVGHRVVAAVWESVYNVGFFMLLQPVVRLLAITPSLGHVESVDLSRPSSISDDVFPTAQSHYSRRRQGHWTSHISTSSDEDLWESRVGDLESGVWPQPNTDERDLDDLGRAPKVGMMSSPRSVLEGRQEDISRLRVRLAFMNLLTGRTYLLDDGPGKLNIFTRNVL</sequence>
<evidence type="ECO:0000313" key="3">
    <source>
        <dbReference type="Proteomes" id="UP000784294"/>
    </source>
</evidence>
<dbReference type="AlphaFoldDB" id="A0A3S5BDS4"/>
<evidence type="ECO:0000256" key="1">
    <source>
        <dbReference type="SAM" id="MobiDB-lite"/>
    </source>
</evidence>
<proteinExistence type="predicted"/>
<feature type="region of interest" description="Disordered" evidence="1">
    <location>
        <begin position="177"/>
        <end position="206"/>
    </location>
</feature>
<dbReference type="EMBL" id="CAAALY010047271">
    <property type="protein sequence ID" value="VEL20618.1"/>
    <property type="molecule type" value="Genomic_DNA"/>
</dbReference>
<reference evidence="2" key="1">
    <citation type="submission" date="2018-11" db="EMBL/GenBank/DDBJ databases">
        <authorList>
            <consortium name="Pathogen Informatics"/>
        </authorList>
    </citation>
    <scope>NUCLEOTIDE SEQUENCE</scope>
</reference>
<organism evidence="2 3">
    <name type="scientific">Protopolystoma xenopodis</name>
    <dbReference type="NCBI Taxonomy" id="117903"/>
    <lineage>
        <taxon>Eukaryota</taxon>
        <taxon>Metazoa</taxon>
        <taxon>Spiralia</taxon>
        <taxon>Lophotrochozoa</taxon>
        <taxon>Platyhelminthes</taxon>
        <taxon>Monogenea</taxon>
        <taxon>Polyopisthocotylea</taxon>
        <taxon>Polystomatidea</taxon>
        <taxon>Polystomatidae</taxon>
        <taxon>Protopolystoma</taxon>
    </lineage>
</organism>
<feature type="compositionally biased region" description="Basic and acidic residues" evidence="1">
    <location>
        <begin position="184"/>
        <end position="194"/>
    </location>
</feature>
<evidence type="ECO:0000313" key="2">
    <source>
        <dbReference type="EMBL" id="VEL20618.1"/>
    </source>
</evidence>
<name>A0A3S5BDS4_9PLAT</name>
<accession>A0A3S5BDS4</accession>
<comment type="caution">
    <text evidence="2">The sequence shown here is derived from an EMBL/GenBank/DDBJ whole genome shotgun (WGS) entry which is preliminary data.</text>
</comment>
<dbReference type="Proteomes" id="UP000784294">
    <property type="component" value="Unassembled WGS sequence"/>
</dbReference>
<keyword evidence="3" id="KW-1185">Reference proteome</keyword>
<protein>
    <submittedName>
        <fullName evidence="2">Uncharacterized protein</fullName>
    </submittedName>
</protein>